<evidence type="ECO:0000256" key="5">
    <source>
        <dbReference type="ARBA" id="ARBA00023136"/>
    </source>
</evidence>
<keyword evidence="3 6" id="KW-0812">Transmembrane</keyword>
<gene>
    <name evidence="7" type="ORF">RI845_05090</name>
</gene>
<feature type="transmembrane region" description="Helical" evidence="6">
    <location>
        <begin position="221"/>
        <end position="241"/>
    </location>
</feature>
<evidence type="ECO:0000256" key="4">
    <source>
        <dbReference type="ARBA" id="ARBA00022989"/>
    </source>
</evidence>
<organism evidence="7 8">
    <name type="scientific">Thalassotalea nanhaiensis</name>
    <dbReference type="NCBI Taxonomy" id="3065648"/>
    <lineage>
        <taxon>Bacteria</taxon>
        <taxon>Pseudomonadati</taxon>
        <taxon>Pseudomonadota</taxon>
        <taxon>Gammaproteobacteria</taxon>
        <taxon>Alteromonadales</taxon>
        <taxon>Colwelliaceae</taxon>
        <taxon>Thalassotalea</taxon>
    </lineage>
</organism>
<keyword evidence="4 6" id="KW-1133">Transmembrane helix</keyword>
<comment type="subcellular location">
    <subcellularLocation>
        <location evidence="6">Cell membrane</location>
        <topology evidence="6">Multi-pass membrane protein</topology>
    </subcellularLocation>
    <subcellularLocation>
        <location evidence="1">Membrane</location>
        <topology evidence="1">Multi-pass membrane protein</topology>
    </subcellularLocation>
</comment>
<dbReference type="Pfam" id="PF01925">
    <property type="entry name" value="TauE"/>
    <property type="match status" value="1"/>
</dbReference>
<dbReference type="EMBL" id="CP134146">
    <property type="protein sequence ID" value="WNC69524.1"/>
    <property type="molecule type" value="Genomic_DNA"/>
</dbReference>
<sequence length="243" mass="26546">MFSNELSLFLIATFTSTLAGICAMGGGMILVLVLPFFVPVTAIIPIHGITQFASNSSRLALCFSHVHWPFVGQFIVGAIVGTLLFSVFLVNISSQFLPLFISVYLLITLWFKPIEIAFSRFESFYIVGAIQAGLGLLVGAPGPITVTLLYKKLTDKEQIIATASLLMGITNLNKVLVYSVIGFQFFEYWQLILAAVIGATIGSILGTYLRDKIPNQHFMNLLKLILTGLASYTTIVTILKISI</sequence>
<comment type="similarity">
    <text evidence="2 6">Belongs to the 4-toluene sulfonate uptake permease (TSUP) (TC 2.A.102) family.</text>
</comment>
<accession>A0ABY9TL19</accession>
<feature type="transmembrane region" description="Helical" evidence="6">
    <location>
        <begin position="70"/>
        <end position="90"/>
    </location>
</feature>
<evidence type="ECO:0000256" key="2">
    <source>
        <dbReference type="ARBA" id="ARBA00009142"/>
    </source>
</evidence>
<reference evidence="8" key="1">
    <citation type="submission" date="2023-09" db="EMBL/GenBank/DDBJ databases">
        <authorList>
            <person name="Li S."/>
            <person name="Li X."/>
            <person name="Zhang C."/>
            <person name="Zhao Z."/>
        </authorList>
    </citation>
    <scope>NUCLEOTIDE SEQUENCE [LARGE SCALE GENOMIC DNA]</scope>
    <source>
        <strain evidence="8">SQ345</strain>
    </source>
</reference>
<keyword evidence="6" id="KW-1003">Cell membrane</keyword>
<proteinExistence type="inferred from homology"/>
<feature type="transmembrane region" description="Helical" evidence="6">
    <location>
        <begin position="188"/>
        <end position="209"/>
    </location>
</feature>
<feature type="transmembrane region" description="Helical" evidence="6">
    <location>
        <begin position="124"/>
        <end position="144"/>
    </location>
</feature>
<protein>
    <recommendedName>
        <fullName evidence="6">Probable membrane transporter protein</fullName>
    </recommendedName>
</protein>
<dbReference type="RefSeq" id="WP_348388666.1">
    <property type="nucleotide sequence ID" value="NZ_CP134146.1"/>
</dbReference>
<evidence type="ECO:0000256" key="6">
    <source>
        <dbReference type="RuleBase" id="RU363041"/>
    </source>
</evidence>
<evidence type="ECO:0000256" key="3">
    <source>
        <dbReference type="ARBA" id="ARBA00022692"/>
    </source>
</evidence>
<feature type="transmembrane region" description="Helical" evidence="6">
    <location>
        <begin position="96"/>
        <end position="112"/>
    </location>
</feature>
<dbReference type="Proteomes" id="UP001248581">
    <property type="component" value="Chromosome"/>
</dbReference>
<keyword evidence="8" id="KW-1185">Reference proteome</keyword>
<keyword evidence="5 6" id="KW-0472">Membrane</keyword>
<evidence type="ECO:0000313" key="8">
    <source>
        <dbReference type="Proteomes" id="UP001248581"/>
    </source>
</evidence>
<name>A0ABY9TL19_9GAMM</name>
<feature type="transmembrane region" description="Helical" evidence="6">
    <location>
        <begin position="29"/>
        <end position="49"/>
    </location>
</feature>
<dbReference type="InterPro" id="IPR002781">
    <property type="entry name" value="TM_pro_TauE-like"/>
</dbReference>
<evidence type="ECO:0000313" key="7">
    <source>
        <dbReference type="EMBL" id="WNC69524.1"/>
    </source>
</evidence>
<evidence type="ECO:0000256" key="1">
    <source>
        <dbReference type="ARBA" id="ARBA00004141"/>
    </source>
</evidence>